<evidence type="ECO:0000256" key="2">
    <source>
        <dbReference type="SAM" id="MobiDB-lite"/>
    </source>
</evidence>
<feature type="region of interest" description="Disordered" evidence="2">
    <location>
        <begin position="473"/>
        <end position="558"/>
    </location>
</feature>
<dbReference type="PROSITE" id="PS50245">
    <property type="entry name" value="CAP_GLY_2"/>
    <property type="match status" value="1"/>
</dbReference>
<feature type="compositionally biased region" description="Acidic residues" evidence="2">
    <location>
        <begin position="1102"/>
        <end position="1128"/>
    </location>
</feature>
<name>A0A9Q0LDS7_ANAIG</name>
<comment type="caution">
    <text evidence="4">The sequence shown here is derived from an EMBL/GenBank/DDBJ whole genome shotgun (WGS) entry which is preliminary data.</text>
</comment>
<feature type="coiled-coil region" evidence="1">
    <location>
        <begin position="567"/>
        <end position="793"/>
    </location>
</feature>
<feature type="compositionally biased region" description="Basic and acidic residues" evidence="2">
    <location>
        <begin position="313"/>
        <end position="363"/>
    </location>
</feature>
<dbReference type="SUPFAM" id="SSF74924">
    <property type="entry name" value="Cap-Gly domain"/>
    <property type="match status" value="1"/>
</dbReference>
<protein>
    <submittedName>
        <fullName evidence="4">Dynactin subunit 1</fullName>
    </submittedName>
</protein>
<feature type="domain" description="CAP-Gly" evidence="3">
    <location>
        <begin position="23"/>
        <end position="65"/>
    </location>
</feature>
<evidence type="ECO:0000313" key="5">
    <source>
        <dbReference type="Proteomes" id="UP001149090"/>
    </source>
</evidence>
<dbReference type="GO" id="GO:0005854">
    <property type="term" value="C:nascent polypeptide-associated complex"/>
    <property type="evidence" value="ECO:0007669"/>
    <property type="project" value="InterPro"/>
</dbReference>
<evidence type="ECO:0000259" key="3">
    <source>
        <dbReference type="PROSITE" id="PS50245"/>
    </source>
</evidence>
<dbReference type="InterPro" id="IPR016641">
    <property type="entry name" value="EGD2/NACA0like"/>
</dbReference>
<evidence type="ECO:0000313" key="4">
    <source>
        <dbReference type="EMBL" id="KAJ5069425.1"/>
    </source>
</evidence>
<feature type="compositionally biased region" description="Polar residues" evidence="2">
    <location>
        <begin position="483"/>
        <end position="492"/>
    </location>
</feature>
<proteinExistence type="predicted"/>
<feature type="region of interest" description="Disordered" evidence="2">
    <location>
        <begin position="1101"/>
        <end position="1140"/>
    </location>
</feature>
<dbReference type="Gene3D" id="2.30.30.190">
    <property type="entry name" value="CAP Gly-rich-like domain"/>
    <property type="match status" value="1"/>
</dbReference>
<dbReference type="Proteomes" id="UP001149090">
    <property type="component" value="Unassembled WGS sequence"/>
</dbReference>
<dbReference type="OrthoDB" id="5295208at2759"/>
<feature type="compositionally biased region" description="Basic and acidic residues" evidence="2">
    <location>
        <begin position="121"/>
        <end position="141"/>
    </location>
</feature>
<dbReference type="InterPro" id="IPR000938">
    <property type="entry name" value="CAP-Gly_domain"/>
</dbReference>
<feature type="compositionally biased region" description="Basic residues" evidence="2">
    <location>
        <begin position="209"/>
        <end position="222"/>
    </location>
</feature>
<feature type="coiled-coil region" evidence="1">
    <location>
        <begin position="1249"/>
        <end position="1283"/>
    </location>
</feature>
<organism evidence="4 5">
    <name type="scientific">Anaeramoeba ignava</name>
    <name type="common">Anaerobic marine amoeba</name>
    <dbReference type="NCBI Taxonomy" id="1746090"/>
    <lineage>
        <taxon>Eukaryota</taxon>
        <taxon>Metamonada</taxon>
        <taxon>Anaeramoebidae</taxon>
        <taxon>Anaeramoeba</taxon>
    </lineage>
</organism>
<feature type="compositionally biased region" description="Basic and acidic residues" evidence="2">
    <location>
        <begin position="171"/>
        <end position="199"/>
    </location>
</feature>
<feature type="compositionally biased region" description="Basic residues" evidence="2">
    <location>
        <begin position="243"/>
        <end position="252"/>
    </location>
</feature>
<dbReference type="EMBL" id="JAPDFW010000104">
    <property type="protein sequence ID" value="KAJ5069425.1"/>
    <property type="molecule type" value="Genomic_DNA"/>
</dbReference>
<dbReference type="Pfam" id="PF01302">
    <property type="entry name" value="CAP_GLY"/>
    <property type="match status" value="1"/>
</dbReference>
<feature type="compositionally biased region" description="Acidic residues" evidence="2">
    <location>
        <begin position="391"/>
        <end position="419"/>
    </location>
</feature>
<evidence type="ECO:0000256" key="1">
    <source>
        <dbReference type="SAM" id="Coils"/>
    </source>
</evidence>
<feature type="region of interest" description="Disordered" evidence="2">
    <location>
        <begin position="160"/>
        <end position="423"/>
    </location>
</feature>
<sequence length="1507" mass="173489">MSFKLGDRVILSNLSKGNVKFIGNVHFDNSIMIGIELDKAEGKCDGSIENQRYFTCLPNHGVFLPPSKIELFRDPNSGKSTKTKIDKSVDGFLQSLQDLIDGNEEDEALEKIDQLSQSNPLEKKEEKPKILEKKPQEKKFQNQDSVNAFLLSLEDLLEDSKINDDSNENNSKTKEINQQEDKTKKTESKNLTEKSKNESGLKIMNKLSQKTRKGKTVFRKPSQKFPIKTQTQTKTKTGITPKTRTKKEKRSPKVTVPSETSSRTKSKTIRKTSELMRGAKKTTAPKTKEAQSPPTVQKKPQLKSEQVISKIRAQREIKKQKDQQIEAENLKLKREIERLKKEMQQKKENKEPTNKTVDSKTTTENENQENSVKDEDKLQELAQQQKQKSEQEDDDKTEQSAEAENEADEDDLQLEDDEIQNMQELIESLTIDKRTLEEQIDMMKMAFADKEYRIEELELELAGLKQEIEKAGETMPIMMTDSGAETTSMPTETQEKEKQQTSTPTDNEPKQTSTPTDNEPKQTPSPNDNESQTTSTPVDNDSKLQQVPSTPPQLRENSVPLSEFQKLVVKNQKLKEAILALQELRQQENSEAEARIEVLETENELIKDLQEEIDNLTEQLEIVVEENEEFKKVIDESRDNEMMIEDLSEKNLENEEKIIMLKNSLAEMEELKEISELLEQDQSAIITDLREEISQIEDDLVSANSRITELEKQLEQREEAIRQYQSLTQKLQKETDSLQQSHSIHEKQLEQVQDEKQTMESLRLKTLSVERNNSQLETELKLLNVKINDLNMQISLTEKVIPGDLLRTDTRAFETVRFISRLQTKRDLLVELLDKNFSPSDAVDAIFASDNLGAGDAFDEQSAAFAVKLENLLAILRYICDLYSLALSTDDLEKYTKLGSSLSEILYTEKIIDKLLELFTKLEIRPDYSLVSLSDSLSRMKQIIDIFLPDEQIPGWLQVLRLFHAIHSSNTNGALALSHVLRRYRSHLAECAKQTSNLDSSQHILPEQQQLIDSILSLIEFQSNINKSVRKILREGENSILPHTSSIQNLLDKCVSDTMKISRLFEEFAKIFDNEMDLLAPTQQIPEEVTKKFQDFITAFPNEDDDEDEDDEDDEDENDNNDNNDNNDENDKNDEKEIKKKTETEKLIDVSQRIVQNLNSLSNEFSRGEKTQAQTPKEQEEAWKVHAKKTREMFQEFERLQPQMQSLINENLELNRSLISKQEDLKNYELYKEMIESKLNHAIQKASFVDKLDRKIEKYKQQRSAYQEEIGSLEKQLIEIDQQNKKFRHIISKNPSLNPENQEILSDENANFVDSSVPSQDVAALKSALNHLRKKNSMLKAKAEILKLHSISFSSTNDYLLNQSKLPIDPRKKELQNMRNSLRDATAGLRVINLSSQHSVPHFQIQKNRLSSLFHKSNTLLSKLQNELISNQNSNDQKNTNLRLDFQNMNQNSQMILGSLKIPISDSSKMENLQNLKKQIFLDRTQLITIHRSIIEDSNLFSSQFKM</sequence>
<dbReference type="InterPro" id="IPR036859">
    <property type="entry name" value="CAP-Gly_dom_sf"/>
</dbReference>
<gene>
    <name evidence="4" type="ORF">M0811_11597</name>
</gene>
<keyword evidence="5" id="KW-1185">Reference proteome</keyword>
<feature type="region of interest" description="Disordered" evidence="2">
    <location>
        <begin position="112"/>
        <end position="143"/>
    </location>
</feature>
<reference evidence="4" key="1">
    <citation type="submission" date="2022-10" db="EMBL/GenBank/DDBJ databases">
        <title>Novel sulphate-reducing endosymbionts in the free-living metamonad Anaeramoeba.</title>
        <authorList>
            <person name="Jerlstrom-Hultqvist J."/>
            <person name="Cepicka I."/>
            <person name="Gallot-Lavallee L."/>
            <person name="Salas-Leiva D."/>
            <person name="Curtis B.A."/>
            <person name="Zahonova K."/>
            <person name="Pipaliya S."/>
            <person name="Dacks J."/>
            <person name="Roger A.J."/>
        </authorList>
    </citation>
    <scope>NUCLEOTIDE SEQUENCE</scope>
    <source>
        <strain evidence="4">BMAN</strain>
    </source>
</reference>
<feature type="compositionally biased region" description="Basic and acidic residues" evidence="2">
    <location>
        <begin position="1129"/>
        <end position="1140"/>
    </location>
</feature>
<feature type="compositionally biased region" description="Polar residues" evidence="2">
    <location>
        <begin position="500"/>
        <end position="548"/>
    </location>
</feature>
<keyword evidence="1" id="KW-0175">Coiled coil</keyword>
<dbReference type="PANTHER" id="PTHR21713">
    <property type="entry name" value="NASCENT POLYPEPTIDE ASSOCIATED COMPLEX ALPHA SUBUNIT-RELATED"/>
    <property type="match status" value="1"/>
</dbReference>
<dbReference type="OMA" id="CAGAVEM"/>
<accession>A0A9Q0LDS7</accession>
<feature type="compositionally biased region" description="Low complexity" evidence="2">
    <location>
        <begin position="224"/>
        <end position="242"/>
    </location>
</feature>
<dbReference type="SMART" id="SM01052">
    <property type="entry name" value="CAP_GLY"/>
    <property type="match status" value="1"/>
</dbReference>